<feature type="region of interest" description="Disordered" evidence="1">
    <location>
        <begin position="1"/>
        <end position="22"/>
    </location>
</feature>
<organism evidence="2 3">
    <name type="scientific">Pseudomonas nitroreducens</name>
    <dbReference type="NCBI Taxonomy" id="46680"/>
    <lineage>
        <taxon>Bacteria</taxon>
        <taxon>Pseudomonadati</taxon>
        <taxon>Pseudomonadota</taxon>
        <taxon>Gammaproteobacteria</taxon>
        <taxon>Pseudomonadales</taxon>
        <taxon>Pseudomonadaceae</taxon>
        <taxon>Pseudomonas</taxon>
    </lineage>
</organism>
<feature type="compositionally biased region" description="Low complexity" evidence="1">
    <location>
        <begin position="1"/>
        <end position="11"/>
    </location>
</feature>
<accession>A0A7W7KFF8</accession>
<feature type="compositionally biased region" description="Basic and acidic residues" evidence="1">
    <location>
        <begin position="12"/>
        <end position="22"/>
    </location>
</feature>
<protein>
    <recommendedName>
        <fullName evidence="4">TrfA protein</fullName>
    </recommendedName>
</protein>
<evidence type="ECO:0000256" key="1">
    <source>
        <dbReference type="SAM" id="MobiDB-lite"/>
    </source>
</evidence>
<comment type="caution">
    <text evidence="2">The sequence shown here is derived from an EMBL/GenBank/DDBJ whole genome shotgun (WGS) entry which is preliminary data.</text>
</comment>
<proteinExistence type="predicted"/>
<dbReference type="AlphaFoldDB" id="A0A7W7KFF8"/>
<name>A0A7W7KFF8_PSENT</name>
<evidence type="ECO:0008006" key="4">
    <source>
        <dbReference type="Google" id="ProtNLM"/>
    </source>
</evidence>
<dbReference type="Proteomes" id="UP000566995">
    <property type="component" value="Unassembled WGS sequence"/>
</dbReference>
<evidence type="ECO:0000313" key="2">
    <source>
        <dbReference type="EMBL" id="MBB4861309.1"/>
    </source>
</evidence>
<dbReference type="Pfam" id="PF07042">
    <property type="entry name" value="TrfA"/>
    <property type="match status" value="1"/>
</dbReference>
<evidence type="ECO:0000313" key="3">
    <source>
        <dbReference type="Proteomes" id="UP000566995"/>
    </source>
</evidence>
<dbReference type="InterPro" id="IPR010751">
    <property type="entry name" value="TrfA"/>
</dbReference>
<reference evidence="2 3" key="1">
    <citation type="submission" date="2020-08" db="EMBL/GenBank/DDBJ databases">
        <title>Functional genomics of gut bacteria from endangered species of beetles.</title>
        <authorList>
            <person name="Carlos-Shanley C."/>
        </authorList>
    </citation>
    <scope>NUCLEOTIDE SEQUENCE [LARGE SCALE GENOMIC DNA]</scope>
    <source>
        <strain evidence="2 3">S00179</strain>
    </source>
</reference>
<gene>
    <name evidence="2" type="ORF">HNP46_000120</name>
</gene>
<dbReference type="EMBL" id="JACHLI010000001">
    <property type="protein sequence ID" value="MBB4861309.1"/>
    <property type="molecule type" value="Genomic_DNA"/>
</dbReference>
<sequence length="372" mass="41928">MTGEQQQQSSSKDQKKEARAKKLESTVLQGKLPFQGEQYFEQANPIARSCIFRVVAPKSLKETNDWTPVFSISGESIFLKGATLLADHEEIWTKLLAYTRGRSIFKPVSVTKAELVEVLGLGDSGSSFAKVEQILEDLRDTRLRVSSRPALEKLVRILTTPSASTDPDTVSYANHIKLVYGEHIKLLTEGLANGEDVDIEMGFLTNRTRNKTRGREVLNLDPLTCLLFDGVNTTLVPHEVRRQLDAFGKRFMTFVASHRDGVYDLPLESYFHLAGYNSTFEKMGRKFKSQMKTRLEEYEEKKFIEPGWSFQRSKETGDWKLCGLKRGPALKIGANTLEFIPAAPEPEDSADPEIEAEDAIFQEMTEQPQLGI</sequence>